<dbReference type="Pfam" id="PF00400">
    <property type="entry name" value="WD40"/>
    <property type="match status" value="4"/>
</dbReference>
<evidence type="ECO:0000256" key="4">
    <source>
        <dbReference type="SAM" id="MobiDB-lite"/>
    </source>
</evidence>
<dbReference type="GO" id="GO:0005634">
    <property type="term" value="C:nucleus"/>
    <property type="evidence" value="ECO:0007669"/>
    <property type="project" value="TreeGrafter"/>
</dbReference>
<dbReference type="STRING" id="230819.A0A5C3KDL0"/>
<dbReference type="EMBL" id="ML210425">
    <property type="protein sequence ID" value="TFK18169.1"/>
    <property type="molecule type" value="Genomic_DNA"/>
</dbReference>
<accession>A0A5C3KDL0</accession>
<dbReference type="CDD" id="cd00200">
    <property type="entry name" value="WD40"/>
    <property type="match status" value="1"/>
</dbReference>
<dbReference type="PROSITE" id="PS00678">
    <property type="entry name" value="WD_REPEATS_1"/>
    <property type="match status" value="3"/>
</dbReference>
<dbReference type="AlphaFoldDB" id="A0A5C3KDL0"/>
<feature type="repeat" description="WD" evidence="3">
    <location>
        <begin position="981"/>
        <end position="1022"/>
    </location>
</feature>
<feature type="repeat" description="WD" evidence="3">
    <location>
        <begin position="939"/>
        <end position="980"/>
    </location>
</feature>
<dbReference type="InterPro" id="IPR036322">
    <property type="entry name" value="WD40_repeat_dom_sf"/>
</dbReference>
<dbReference type="InterPro" id="IPR015943">
    <property type="entry name" value="WD40/YVTN_repeat-like_dom_sf"/>
</dbReference>
<dbReference type="PANTHER" id="PTHR22847:SF637">
    <property type="entry name" value="WD REPEAT DOMAIN 5B"/>
    <property type="match status" value="1"/>
</dbReference>
<gene>
    <name evidence="6" type="ORF">FA15DRAFT_675501</name>
</gene>
<dbReference type="GO" id="GO:1990234">
    <property type="term" value="C:transferase complex"/>
    <property type="evidence" value="ECO:0007669"/>
    <property type="project" value="UniProtKB-ARBA"/>
</dbReference>
<dbReference type="PROSITE" id="PS50082">
    <property type="entry name" value="WD_REPEATS_2"/>
    <property type="match status" value="3"/>
</dbReference>
<evidence type="ECO:0000313" key="6">
    <source>
        <dbReference type="EMBL" id="TFK18169.1"/>
    </source>
</evidence>
<dbReference type="PRINTS" id="PR00320">
    <property type="entry name" value="GPROTEINBRPT"/>
</dbReference>
<dbReference type="InterPro" id="IPR020472">
    <property type="entry name" value="WD40_PAC1"/>
</dbReference>
<sequence>MSHPQKKRKNLFSSIKERFRPGTHEQETSSNRETGTSASVVTAQASLTPPIAPNESESEETSGGSSKGFLGVRPLFKSRSKSPDQRNDTSSYRDSATPQRSVTPASAAHDDASTKTSLTSPAIPKARPTAPERSAVMDTVKVAFNFTQTLMKKVPDLVDANPVKMAFGLAKVVIEIKDAVKSNMDAVDLRIASTADQLLLMDEALADGSMYNKEGNKWAQQFKGVLEDKLAKLRRLSEESRVRKIADHEKEKQQIAVIFEKVNAARIQFELGTGIAVFRMVDAIHGELRESLWRRLDVSRNADHKYNLADGEDKKLKRDVCTPGTRVRILADIVGWANGKLPGGLYWLFGPAGSGKSTIACTITRRFELTCDPDDTIVLGGNFFSSREFPETRNISYIVRTIVYHLALKCKAFADALHRIGELDAMDQEPGVQLDKLLAKPWNASKSESTKSRCYLVIIDALDEMGPNDGLRFLKSLLRFIDKTPLSGLKFFVTSREEPDLVDLVNSLEQKHVYRLQNVEKEEVKADITTYLKANLSGLDGSDEFESLRTYAGDLFICAATVVRYLESYSRTPALQKRQVLKLVSNSVIPSRAMNSMDQLYSQILTEAFSFINEDPELLAEYLSNLHTLLSNLHTLLSTVVRTRPSIVSGLLIDKGDPDSASTEVVDHVVRLLHPVLYTDNDGNILSYHKSFSDFIFDEKRSGKFYCDQPALHRRLTESCFRTMNSHLKFNIANIPSSFVFDSNNPSLKGEVAKSIPPSLAYSCQNWSQHLDSTEVTTTEPFPRMLSDFLRVRVLFWIEAMNLLGSPNRCDPMLRMARRWITKATNYDPILAQQLLESASFALYFSASPASLSTPHLYISALATWAKTSDLYRHWRAQFLKIPDFNIRGSLNPALMKIKVGSDVLAVGFSSDGTRIVSGSGDESVQVWDASTGEMLKKLEGHTGLVLSVAFSRDGTRIVSGSVDKSVRVWDASTGEMLKQLEGHTESVQSVAFSSDGTQIVSGSIDESVRVWDASTGEMLKKLEGHTNSVSSVAFSGDGT</sequence>
<keyword evidence="7" id="KW-1185">Reference proteome</keyword>
<dbReference type="CDD" id="cd21037">
    <property type="entry name" value="MLKL_NTD"/>
    <property type="match status" value="1"/>
</dbReference>
<dbReference type="InterPro" id="IPR056884">
    <property type="entry name" value="NPHP3-like_N"/>
</dbReference>
<feature type="compositionally biased region" description="Basic residues" evidence="4">
    <location>
        <begin position="1"/>
        <end position="10"/>
    </location>
</feature>
<feature type="domain" description="Nephrocystin 3-like N-terminal" evidence="5">
    <location>
        <begin position="335"/>
        <end position="496"/>
    </location>
</feature>
<dbReference type="Gene3D" id="3.40.50.300">
    <property type="entry name" value="P-loop containing nucleotide triphosphate hydrolases"/>
    <property type="match status" value="1"/>
</dbReference>
<feature type="compositionally biased region" description="Basic and acidic residues" evidence="4">
    <location>
        <begin position="15"/>
        <end position="27"/>
    </location>
</feature>
<dbReference type="Pfam" id="PF24883">
    <property type="entry name" value="NPHP3_N"/>
    <property type="match status" value="1"/>
</dbReference>
<dbReference type="SUPFAM" id="SSF52540">
    <property type="entry name" value="P-loop containing nucleoside triphosphate hydrolases"/>
    <property type="match status" value="1"/>
</dbReference>
<keyword evidence="1 3" id="KW-0853">WD repeat</keyword>
<dbReference type="InterPro" id="IPR019775">
    <property type="entry name" value="WD40_repeat_CS"/>
</dbReference>
<name>A0A5C3KDL0_COPMA</name>
<dbReference type="PROSITE" id="PS50294">
    <property type="entry name" value="WD_REPEATS_REGION"/>
    <property type="match status" value="3"/>
</dbReference>
<reference evidence="6 7" key="1">
    <citation type="journal article" date="2019" name="Nat. Ecol. Evol.">
        <title>Megaphylogeny resolves global patterns of mushroom evolution.</title>
        <authorList>
            <person name="Varga T."/>
            <person name="Krizsan K."/>
            <person name="Foldi C."/>
            <person name="Dima B."/>
            <person name="Sanchez-Garcia M."/>
            <person name="Sanchez-Ramirez S."/>
            <person name="Szollosi G.J."/>
            <person name="Szarkandi J.G."/>
            <person name="Papp V."/>
            <person name="Albert L."/>
            <person name="Andreopoulos W."/>
            <person name="Angelini C."/>
            <person name="Antonin V."/>
            <person name="Barry K.W."/>
            <person name="Bougher N.L."/>
            <person name="Buchanan P."/>
            <person name="Buyck B."/>
            <person name="Bense V."/>
            <person name="Catcheside P."/>
            <person name="Chovatia M."/>
            <person name="Cooper J."/>
            <person name="Damon W."/>
            <person name="Desjardin D."/>
            <person name="Finy P."/>
            <person name="Geml J."/>
            <person name="Haridas S."/>
            <person name="Hughes K."/>
            <person name="Justo A."/>
            <person name="Karasinski D."/>
            <person name="Kautmanova I."/>
            <person name="Kiss B."/>
            <person name="Kocsube S."/>
            <person name="Kotiranta H."/>
            <person name="LaButti K.M."/>
            <person name="Lechner B.E."/>
            <person name="Liimatainen K."/>
            <person name="Lipzen A."/>
            <person name="Lukacs Z."/>
            <person name="Mihaltcheva S."/>
            <person name="Morgado L.N."/>
            <person name="Niskanen T."/>
            <person name="Noordeloos M.E."/>
            <person name="Ohm R.A."/>
            <person name="Ortiz-Santana B."/>
            <person name="Ovrebo C."/>
            <person name="Racz N."/>
            <person name="Riley R."/>
            <person name="Savchenko A."/>
            <person name="Shiryaev A."/>
            <person name="Soop K."/>
            <person name="Spirin V."/>
            <person name="Szebenyi C."/>
            <person name="Tomsovsky M."/>
            <person name="Tulloss R.E."/>
            <person name="Uehling J."/>
            <person name="Grigoriev I.V."/>
            <person name="Vagvolgyi C."/>
            <person name="Papp T."/>
            <person name="Martin F.M."/>
            <person name="Miettinen O."/>
            <person name="Hibbett D.S."/>
            <person name="Nagy L.G."/>
        </authorList>
    </citation>
    <scope>NUCLEOTIDE SEQUENCE [LARGE SCALE GENOMIC DNA]</scope>
    <source>
        <strain evidence="6 7">CBS 121175</strain>
    </source>
</reference>
<dbReference type="InterPro" id="IPR001680">
    <property type="entry name" value="WD40_rpt"/>
</dbReference>
<proteinExistence type="predicted"/>
<feature type="compositionally biased region" description="Polar residues" evidence="4">
    <location>
        <begin position="28"/>
        <end position="47"/>
    </location>
</feature>
<dbReference type="SMART" id="SM00320">
    <property type="entry name" value="WD40"/>
    <property type="match status" value="3"/>
</dbReference>
<evidence type="ECO:0000313" key="7">
    <source>
        <dbReference type="Proteomes" id="UP000307440"/>
    </source>
</evidence>
<dbReference type="SUPFAM" id="SSF50978">
    <property type="entry name" value="WD40 repeat-like"/>
    <property type="match status" value="1"/>
</dbReference>
<dbReference type="InterPro" id="IPR059179">
    <property type="entry name" value="MLKL-like_MCAfunc"/>
</dbReference>
<dbReference type="OrthoDB" id="3266532at2759"/>
<feature type="compositionally biased region" description="Polar residues" evidence="4">
    <location>
        <begin position="88"/>
        <end position="104"/>
    </location>
</feature>
<dbReference type="Gene3D" id="2.130.10.10">
    <property type="entry name" value="YVTN repeat-like/Quinoprotein amine dehydrogenase"/>
    <property type="match status" value="2"/>
</dbReference>
<organism evidence="6 7">
    <name type="scientific">Coprinopsis marcescibilis</name>
    <name type="common">Agaric fungus</name>
    <name type="synonym">Psathyrella marcescibilis</name>
    <dbReference type="NCBI Taxonomy" id="230819"/>
    <lineage>
        <taxon>Eukaryota</taxon>
        <taxon>Fungi</taxon>
        <taxon>Dikarya</taxon>
        <taxon>Basidiomycota</taxon>
        <taxon>Agaricomycotina</taxon>
        <taxon>Agaricomycetes</taxon>
        <taxon>Agaricomycetidae</taxon>
        <taxon>Agaricales</taxon>
        <taxon>Agaricineae</taxon>
        <taxon>Psathyrellaceae</taxon>
        <taxon>Coprinopsis</taxon>
    </lineage>
</organism>
<evidence type="ECO:0000256" key="1">
    <source>
        <dbReference type="ARBA" id="ARBA00022574"/>
    </source>
</evidence>
<dbReference type="InterPro" id="IPR027417">
    <property type="entry name" value="P-loop_NTPase"/>
</dbReference>
<feature type="repeat" description="WD" evidence="3">
    <location>
        <begin position="904"/>
        <end position="938"/>
    </location>
</feature>
<evidence type="ECO:0000256" key="3">
    <source>
        <dbReference type="PROSITE-ProRule" id="PRU00221"/>
    </source>
</evidence>
<keyword evidence="2" id="KW-0677">Repeat</keyword>
<dbReference type="Proteomes" id="UP000307440">
    <property type="component" value="Unassembled WGS sequence"/>
</dbReference>
<protein>
    <recommendedName>
        <fullName evidence="5">Nephrocystin 3-like N-terminal domain-containing protein</fullName>
    </recommendedName>
</protein>
<feature type="region of interest" description="Disordered" evidence="4">
    <location>
        <begin position="1"/>
        <end position="133"/>
    </location>
</feature>
<evidence type="ECO:0000256" key="2">
    <source>
        <dbReference type="ARBA" id="ARBA00022737"/>
    </source>
</evidence>
<dbReference type="PANTHER" id="PTHR22847">
    <property type="entry name" value="WD40 REPEAT PROTEIN"/>
    <property type="match status" value="1"/>
</dbReference>
<evidence type="ECO:0000259" key="5">
    <source>
        <dbReference type="Pfam" id="PF24883"/>
    </source>
</evidence>